<dbReference type="RefSeq" id="XP_028381905.2">
    <property type="nucleotide sequence ID" value="XM_028526104.2"/>
</dbReference>
<dbReference type="Pfam" id="PF15325">
    <property type="entry name" value="MRI"/>
    <property type="match status" value="1"/>
</dbReference>
<proteinExistence type="predicted"/>
<reference evidence="3" key="1">
    <citation type="submission" date="2025-08" db="UniProtKB">
        <authorList>
            <consortium name="RefSeq"/>
        </authorList>
    </citation>
    <scope>IDENTIFICATION</scope>
    <source>
        <tissue evidence="3">Muscle</tissue>
    </source>
</reference>
<keyword evidence="2" id="KW-1185">Reference proteome</keyword>
<dbReference type="Proteomes" id="UP000504628">
    <property type="component" value="Chromosome 10"/>
</dbReference>
<dbReference type="KEGG" id="pdic:114508102"/>
<evidence type="ECO:0000313" key="2">
    <source>
        <dbReference type="Proteomes" id="UP000504628"/>
    </source>
</evidence>
<sequence length="187" mass="19918">MPYFQTPRAVGRGWETLPLPPRPMPVSGHKDGSLAGALRMLLLSSPAGRPRDVALLLSCVLARPEGRLSPWAAPCLSFRPPAVKTVYCMNEAELVDVALGVLIQSRKQEKALEQLPLAGTDKPALSPTCPESPSSGSGSEAEDHGRGAFHSGPSPPGGPQGSGRACSRSPEEEEEDAFKYVREIFFS</sequence>
<dbReference type="InterPro" id="IPR028278">
    <property type="entry name" value="MRI"/>
</dbReference>
<dbReference type="GO" id="GO:0005737">
    <property type="term" value="C:cytoplasm"/>
    <property type="evidence" value="ECO:0007669"/>
    <property type="project" value="TreeGrafter"/>
</dbReference>
<organism evidence="2 3">
    <name type="scientific">Phyllostomus discolor</name>
    <name type="common">pale spear-nosed bat</name>
    <dbReference type="NCBI Taxonomy" id="89673"/>
    <lineage>
        <taxon>Eukaryota</taxon>
        <taxon>Metazoa</taxon>
        <taxon>Chordata</taxon>
        <taxon>Craniata</taxon>
        <taxon>Vertebrata</taxon>
        <taxon>Euteleostomi</taxon>
        <taxon>Mammalia</taxon>
        <taxon>Eutheria</taxon>
        <taxon>Laurasiatheria</taxon>
        <taxon>Chiroptera</taxon>
        <taxon>Yangochiroptera</taxon>
        <taxon>Phyllostomidae</taxon>
        <taxon>Phyllostominae</taxon>
        <taxon>Phyllostomus</taxon>
    </lineage>
</organism>
<dbReference type="PANTHER" id="PTHR14566:SF0">
    <property type="entry name" value="CELL CYCLE REGULATOR OF NON-HOMOLOGOUS END JOINING"/>
    <property type="match status" value="1"/>
</dbReference>
<dbReference type="GO" id="GO:0005634">
    <property type="term" value="C:nucleus"/>
    <property type="evidence" value="ECO:0007669"/>
    <property type="project" value="TreeGrafter"/>
</dbReference>
<dbReference type="CTD" id="78996"/>
<gene>
    <name evidence="3" type="primary">CYREN</name>
</gene>
<dbReference type="AlphaFoldDB" id="A0A6J2MVM7"/>
<dbReference type="GeneID" id="114508102"/>
<feature type="region of interest" description="Disordered" evidence="1">
    <location>
        <begin position="116"/>
        <end position="176"/>
    </location>
</feature>
<protein>
    <submittedName>
        <fullName evidence="3">Cell cycle regulator of non-homologous end joining isoform X2</fullName>
    </submittedName>
</protein>
<evidence type="ECO:0000256" key="1">
    <source>
        <dbReference type="SAM" id="MobiDB-lite"/>
    </source>
</evidence>
<name>A0A6J2MVM7_9CHIR</name>
<dbReference type="GO" id="GO:0006303">
    <property type="term" value="P:double-strand break repair via nonhomologous end joining"/>
    <property type="evidence" value="ECO:0007669"/>
    <property type="project" value="TreeGrafter"/>
</dbReference>
<dbReference type="PANTHER" id="PTHR14566">
    <property type="entry name" value="CELL CYCLE REGULATOR OF NON-HOMOLOGOUS END JOINING"/>
    <property type="match status" value="1"/>
</dbReference>
<dbReference type="GO" id="GO:2001033">
    <property type="term" value="P:negative regulation of double-strand break repair via nonhomologous end joining"/>
    <property type="evidence" value="ECO:0007669"/>
    <property type="project" value="InterPro"/>
</dbReference>
<evidence type="ECO:0000313" key="3">
    <source>
        <dbReference type="RefSeq" id="XP_028381905.2"/>
    </source>
</evidence>
<accession>A0A6J2MVM7</accession>